<dbReference type="PANTHER" id="PTHR33648">
    <property type="entry name" value="EMBRYO SAC 1"/>
    <property type="match status" value="1"/>
</dbReference>
<organism evidence="2">
    <name type="scientific">Glycine soja</name>
    <name type="common">Wild soybean</name>
    <dbReference type="NCBI Taxonomy" id="3848"/>
    <lineage>
        <taxon>Eukaryota</taxon>
        <taxon>Viridiplantae</taxon>
        <taxon>Streptophyta</taxon>
        <taxon>Embryophyta</taxon>
        <taxon>Tracheophyta</taxon>
        <taxon>Spermatophyta</taxon>
        <taxon>Magnoliopsida</taxon>
        <taxon>eudicotyledons</taxon>
        <taxon>Gunneridae</taxon>
        <taxon>Pentapetalae</taxon>
        <taxon>rosids</taxon>
        <taxon>fabids</taxon>
        <taxon>Fabales</taxon>
        <taxon>Fabaceae</taxon>
        <taxon>Papilionoideae</taxon>
        <taxon>50 kb inversion clade</taxon>
        <taxon>NPAAA clade</taxon>
        <taxon>indigoferoid/millettioid clade</taxon>
        <taxon>Phaseoleae</taxon>
        <taxon>Glycine</taxon>
        <taxon>Glycine subgen. Soja</taxon>
    </lineage>
</organism>
<reference evidence="2" key="1">
    <citation type="submission" date="2014-07" db="EMBL/GenBank/DDBJ databases">
        <title>Identification of a novel salt tolerance gene in wild soybean by whole-genome sequencing.</title>
        <authorList>
            <person name="Lam H.-M."/>
            <person name="Qi X."/>
            <person name="Li M.-W."/>
            <person name="Liu X."/>
            <person name="Xie M."/>
            <person name="Ni M."/>
            <person name="Xu X."/>
        </authorList>
    </citation>
    <scope>NUCLEOTIDE SEQUENCE [LARGE SCALE GENOMIC DNA]</scope>
    <source>
        <tissue evidence="2">Root</tissue>
    </source>
</reference>
<protein>
    <recommendedName>
        <fullName evidence="1">LysM domain-containing protein</fullName>
    </recommendedName>
</protein>
<dbReference type="InterPro" id="IPR018392">
    <property type="entry name" value="LysM"/>
</dbReference>
<dbReference type="Proteomes" id="UP000053555">
    <property type="component" value="Unassembled WGS sequence"/>
</dbReference>
<accession>A0A0B2QSH0</accession>
<dbReference type="AlphaFoldDB" id="A0A0B2QSH0"/>
<name>A0A0B2QSH0_GLYSO</name>
<dbReference type="EMBL" id="QZWG01000009">
    <property type="protein sequence ID" value="RZB92104.1"/>
    <property type="molecule type" value="Genomic_DNA"/>
</dbReference>
<proteinExistence type="predicted"/>
<evidence type="ECO:0000313" key="3">
    <source>
        <dbReference type="EMBL" id="RZB92104.1"/>
    </source>
</evidence>
<evidence type="ECO:0000313" key="4">
    <source>
        <dbReference type="Proteomes" id="UP000289340"/>
    </source>
</evidence>
<dbReference type="SUPFAM" id="SSF54106">
    <property type="entry name" value="LysM domain"/>
    <property type="match status" value="1"/>
</dbReference>
<dbReference type="Gene3D" id="3.10.350.10">
    <property type="entry name" value="LysM domain"/>
    <property type="match status" value="1"/>
</dbReference>
<feature type="domain" description="LysM" evidence="1">
    <location>
        <begin position="75"/>
        <end position="111"/>
    </location>
</feature>
<reference evidence="3 4" key="2">
    <citation type="submission" date="2018-09" db="EMBL/GenBank/DDBJ databases">
        <title>A high-quality reference genome of wild soybean provides a powerful tool to mine soybean genomes.</title>
        <authorList>
            <person name="Xie M."/>
            <person name="Chung C.Y.L."/>
            <person name="Li M.-W."/>
            <person name="Wong F.-L."/>
            <person name="Chan T.-F."/>
            <person name="Lam H.-M."/>
        </authorList>
    </citation>
    <scope>NUCLEOTIDE SEQUENCE [LARGE SCALE GENOMIC DNA]</scope>
    <source>
        <strain evidence="4">cv. W05</strain>
        <tissue evidence="3">Hypocotyl of etiolated seedlings</tissue>
    </source>
</reference>
<dbReference type="CDD" id="cd00118">
    <property type="entry name" value="LysM"/>
    <property type="match status" value="1"/>
</dbReference>
<dbReference type="Pfam" id="PF01476">
    <property type="entry name" value="LysM"/>
    <property type="match status" value="1"/>
</dbReference>
<keyword evidence="4" id="KW-1185">Reference proteome</keyword>
<dbReference type="Gramene" id="XM_028325693.1">
    <property type="protein sequence ID" value="XP_028181494.1"/>
    <property type="gene ID" value="LOC114368404"/>
</dbReference>
<dbReference type="Proteomes" id="UP000289340">
    <property type="component" value="Chromosome 9"/>
</dbReference>
<evidence type="ECO:0000259" key="1">
    <source>
        <dbReference type="Pfam" id="PF01476"/>
    </source>
</evidence>
<sequence length="121" mass="14005">MATKLQALSTKKDFDVKTQAKSTRIKKARMRGLEPVSWFLLIVLALRLVPNIEECSSPTIDVEKHTLEEPCSEFYEVREGETLYSIAEKCRDPQIWLWNPHVEDPDDVYPGVIVRLNLFND</sequence>
<gene>
    <name evidence="3" type="ORF">D0Y65_024223</name>
    <name evidence="2" type="ORF">glysoja_038889</name>
</gene>
<dbReference type="InterPro" id="IPR036779">
    <property type="entry name" value="LysM_dom_sf"/>
</dbReference>
<evidence type="ECO:0000313" key="2">
    <source>
        <dbReference type="EMBL" id="KHN23064.1"/>
    </source>
</evidence>
<dbReference type="PANTHER" id="PTHR33648:SF44">
    <property type="entry name" value="PROTEIN, PUTATIVE-RELATED"/>
    <property type="match status" value="1"/>
</dbReference>
<dbReference type="EMBL" id="KN656598">
    <property type="protein sequence ID" value="KHN23064.1"/>
    <property type="molecule type" value="Genomic_DNA"/>
</dbReference>